<evidence type="ECO:0000313" key="3">
    <source>
        <dbReference type="Proteomes" id="UP000051861"/>
    </source>
</evidence>
<organism evidence="2 3">
    <name type="scientific">candidate division WOR-1 bacterium DG_54_3</name>
    <dbReference type="NCBI Taxonomy" id="1703775"/>
    <lineage>
        <taxon>Bacteria</taxon>
        <taxon>Bacillati</taxon>
        <taxon>Saganbacteria</taxon>
    </lineage>
</organism>
<accession>A0A0S7XNV7</accession>
<evidence type="ECO:0000313" key="2">
    <source>
        <dbReference type="EMBL" id="KPJ63951.1"/>
    </source>
</evidence>
<evidence type="ECO:0000256" key="1">
    <source>
        <dbReference type="SAM" id="MobiDB-lite"/>
    </source>
</evidence>
<gene>
    <name evidence="2" type="ORF">AMJ44_13685</name>
</gene>
<dbReference type="AlphaFoldDB" id="A0A0S7XNV7"/>
<protein>
    <recommendedName>
        <fullName evidence="4">BACON domain-containing protein</fullName>
    </recommendedName>
</protein>
<dbReference type="EMBL" id="LIZX01000209">
    <property type="protein sequence ID" value="KPJ63951.1"/>
    <property type="molecule type" value="Genomic_DNA"/>
</dbReference>
<sequence length="584" mass="63696">MDLDVTFDATELGEEDKYGNIILTHNAPDKGTTIVPVHLTFLGPNYSVDPTELTIGVNEGEYSEDYLDVQNFGGTGVLSYKMTPSDPWLTADPDTADIAEEGYRTVTVTVDGTTLIYGDIEGYILVRTNDMAHAKDSIPVFVHVEPPPDIDAPTKVVIGVIPGCANVRSLRVSNLGSGHLGFATAVTQSPPKGRQADVLLVDDDNSAVYPADFADARGYFTAALDANGYTYDIFEVTVEGADGPDASTMASYPVVIWFTGEAWRYNQTLTPNDETNLATYLDGGGNLFLSSHDYFYDRYISVDPGYFSPGQFPYDYLGVTWTDQDVWWLTDPQTGTVAGMPGSVAEGMTFDLFDLYTEKDGLCIDEIQHMGTDLFQVTDPSPTGICACQYEVEGKGFKVVFTTVDFAGLIDGVSPSTRAELMASIMDWFLGVACPFTVTPEADTLDPESFEDLVLTFDGEAFEECVDETMTCYLLINSNDPDEPQKMVEVDMWSGRGDVLDPACLLDLGDVLFLINFVLKEGPAPDPMCMGDCNPPHDDLVDIEDVLYLIQHLYGGGMPPAVAPGIEQPPTTKQPLRPTPLERK</sequence>
<comment type="caution">
    <text evidence="2">The sequence shown here is derived from an EMBL/GenBank/DDBJ whole genome shotgun (WGS) entry which is preliminary data.</text>
</comment>
<proteinExistence type="predicted"/>
<name>A0A0S7XNV7_UNCSA</name>
<dbReference type="PATRIC" id="fig|1703775.3.peg.2052"/>
<dbReference type="Proteomes" id="UP000051861">
    <property type="component" value="Unassembled WGS sequence"/>
</dbReference>
<evidence type="ECO:0008006" key="4">
    <source>
        <dbReference type="Google" id="ProtNLM"/>
    </source>
</evidence>
<feature type="region of interest" description="Disordered" evidence="1">
    <location>
        <begin position="561"/>
        <end position="584"/>
    </location>
</feature>
<reference evidence="2 3" key="1">
    <citation type="journal article" date="2015" name="Microbiome">
        <title>Genomic resolution of linkages in carbon, nitrogen, and sulfur cycling among widespread estuary sediment bacteria.</title>
        <authorList>
            <person name="Baker B.J."/>
            <person name="Lazar C.S."/>
            <person name="Teske A.P."/>
            <person name="Dick G.J."/>
        </authorList>
    </citation>
    <scope>NUCLEOTIDE SEQUENCE [LARGE SCALE GENOMIC DNA]</scope>
    <source>
        <strain evidence="2">DG_54_3</strain>
    </source>
</reference>